<organism evidence="1 2">
    <name type="scientific">Sphingobacterium alkalisoli</name>
    <dbReference type="NCBI Taxonomy" id="1874115"/>
    <lineage>
        <taxon>Bacteria</taxon>
        <taxon>Pseudomonadati</taxon>
        <taxon>Bacteroidota</taxon>
        <taxon>Sphingobacteriia</taxon>
        <taxon>Sphingobacteriales</taxon>
        <taxon>Sphingobacteriaceae</taxon>
        <taxon>Sphingobacterium</taxon>
    </lineage>
</organism>
<dbReference type="AlphaFoldDB" id="A0A4U0GXH9"/>
<dbReference type="RefSeq" id="WP_136821728.1">
    <property type="nucleotide sequence ID" value="NZ_BMJX01000005.1"/>
</dbReference>
<reference evidence="1 2" key="1">
    <citation type="submission" date="2019-04" db="EMBL/GenBank/DDBJ databases">
        <title>Sphingobacterium olei sp. nov., isolated from oil-contaminated soil.</title>
        <authorList>
            <person name="Liu B."/>
        </authorList>
    </citation>
    <scope>NUCLEOTIDE SEQUENCE [LARGE SCALE GENOMIC DNA]</scope>
    <source>
        <strain evidence="1 2">Y3L14</strain>
    </source>
</reference>
<gene>
    <name evidence="1" type="ORF">FAZ19_15815</name>
</gene>
<evidence type="ECO:0000313" key="1">
    <source>
        <dbReference type="EMBL" id="TJY63736.1"/>
    </source>
</evidence>
<evidence type="ECO:0008006" key="3">
    <source>
        <dbReference type="Google" id="ProtNLM"/>
    </source>
</evidence>
<keyword evidence="2" id="KW-1185">Reference proteome</keyword>
<dbReference type="Proteomes" id="UP000309872">
    <property type="component" value="Unassembled WGS sequence"/>
</dbReference>
<dbReference type="EMBL" id="SUKA01000005">
    <property type="protein sequence ID" value="TJY63736.1"/>
    <property type="molecule type" value="Genomic_DNA"/>
</dbReference>
<accession>A0A4U0GXH9</accession>
<dbReference type="OrthoDB" id="1371764at2"/>
<comment type="caution">
    <text evidence="1">The sequence shown here is derived from an EMBL/GenBank/DDBJ whole genome shotgun (WGS) entry which is preliminary data.</text>
</comment>
<sequence>MSKFLKLIACVFFVLQNISCGTLGGLDDRVFLVSKEKIENAIDSFYTMNPTYVIPAKWEQHNDWSKRGYDFLESRIFYFKSSPEEMYYVSFVGTSTSPADTFTCTLAIRAVFKEDEKGWYLEKDLDRKEKKRIEARFDNEIVSKIEVYANAKAKRE</sequence>
<name>A0A4U0GXH9_9SPHI</name>
<protein>
    <recommendedName>
        <fullName evidence="3">DUF4468 domain-containing protein</fullName>
    </recommendedName>
</protein>
<evidence type="ECO:0000313" key="2">
    <source>
        <dbReference type="Proteomes" id="UP000309872"/>
    </source>
</evidence>
<proteinExistence type="predicted"/>